<keyword evidence="6" id="KW-0851">Voltage-gated channel</keyword>
<feature type="transmembrane region" description="Helical" evidence="12">
    <location>
        <begin position="21"/>
        <end position="39"/>
    </location>
</feature>
<dbReference type="GO" id="GO:0005249">
    <property type="term" value="F:voltage-gated potassium channel activity"/>
    <property type="evidence" value="ECO:0007669"/>
    <property type="project" value="InterPro"/>
</dbReference>
<dbReference type="Proteomes" id="UP000207598">
    <property type="component" value="Unassembled WGS sequence"/>
</dbReference>
<dbReference type="RefSeq" id="WP_094019338.1">
    <property type="nucleotide sequence ID" value="NZ_FXYF01000001.1"/>
</dbReference>
<evidence type="ECO:0000259" key="13">
    <source>
        <dbReference type="Pfam" id="PF00520"/>
    </source>
</evidence>
<protein>
    <submittedName>
        <fullName evidence="14">Voltage-gated potassium channel</fullName>
    </submittedName>
</protein>
<keyword evidence="7" id="KW-0630">Potassium</keyword>
<feature type="transmembrane region" description="Helical" evidence="12">
    <location>
        <begin position="133"/>
        <end position="153"/>
    </location>
</feature>
<reference evidence="14 15" key="1">
    <citation type="submission" date="2017-05" db="EMBL/GenBank/DDBJ databases">
        <authorList>
            <person name="Song R."/>
            <person name="Chenine A.L."/>
            <person name="Ruprecht R.M."/>
        </authorList>
    </citation>
    <scope>NUCLEOTIDE SEQUENCE [LARGE SCALE GENOMIC DNA]</scope>
    <source>
        <strain evidence="14 15">CECT 8898</strain>
    </source>
</reference>
<organism evidence="14 15">
    <name type="scientific">Maliponia aquimaris</name>
    <dbReference type="NCBI Taxonomy" id="1673631"/>
    <lineage>
        <taxon>Bacteria</taxon>
        <taxon>Pseudomonadati</taxon>
        <taxon>Pseudomonadota</taxon>
        <taxon>Alphaproteobacteria</taxon>
        <taxon>Rhodobacterales</taxon>
        <taxon>Paracoccaceae</taxon>
        <taxon>Maliponia</taxon>
    </lineage>
</organism>
<dbReference type="SUPFAM" id="SSF81324">
    <property type="entry name" value="Voltage-gated potassium channels"/>
    <property type="match status" value="1"/>
</dbReference>
<dbReference type="InterPro" id="IPR028325">
    <property type="entry name" value="VG_K_chnl"/>
</dbReference>
<keyword evidence="3" id="KW-0633">Potassium transport</keyword>
<keyword evidence="11 14" id="KW-0407">Ion channel</keyword>
<dbReference type="EMBL" id="FXYF01000001">
    <property type="protein sequence ID" value="SMX33467.1"/>
    <property type="molecule type" value="Genomic_DNA"/>
</dbReference>
<keyword evidence="10 12" id="KW-0472">Membrane</keyword>
<name>A0A238JTE9_9RHOB</name>
<dbReference type="Pfam" id="PF00520">
    <property type="entry name" value="Ion_trans"/>
    <property type="match status" value="1"/>
</dbReference>
<dbReference type="AlphaFoldDB" id="A0A238JTE9"/>
<keyword evidence="9" id="KW-0406">Ion transport</keyword>
<proteinExistence type="predicted"/>
<dbReference type="PANTHER" id="PTHR11537">
    <property type="entry name" value="VOLTAGE-GATED POTASSIUM CHANNEL"/>
    <property type="match status" value="1"/>
</dbReference>
<feature type="transmembrane region" description="Helical" evidence="12">
    <location>
        <begin position="45"/>
        <end position="66"/>
    </location>
</feature>
<evidence type="ECO:0000256" key="1">
    <source>
        <dbReference type="ARBA" id="ARBA00004141"/>
    </source>
</evidence>
<feature type="transmembrane region" description="Helical" evidence="12">
    <location>
        <begin position="165"/>
        <end position="186"/>
    </location>
</feature>
<keyword evidence="4 12" id="KW-0812">Transmembrane</keyword>
<dbReference type="GO" id="GO:0001508">
    <property type="term" value="P:action potential"/>
    <property type="evidence" value="ECO:0007669"/>
    <property type="project" value="TreeGrafter"/>
</dbReference>
<evidence type="ECO:0000313" key="15">
    <source>
        <dbReference type="Proteomes" id="UP000207598"/>
    </source>
</evidence>
<evidence type="ECO:0000256" key="11">
    <source>
        <dbReference type="ARBA" id="ARBA00023303"/>
    </source>
</evidence>
<gene>
    <name evidence="14" type="ORF">MAA8898_00471</name>
</gene>
<feature type="domain" description="Ion transport" evidence="13">
    <location>
        <begin position="20"/>
        <end position="210"/>
    </location>
</feature>
<evidence type="ECO:0000313" key="14">
    <source>
        <dbReference type="EMBL" id="SMX33467.1"/>
    </source>
</evidence>
<accession>A0A238JTE9</accession>
<evidence type="ECO:0000256" key="2">
    <source>
        <dbReference type="ARBA" id="ARBA00022448"/>
    </source>
</evidence>
<evidence type="ECO:0000256" key="6">
    <source>
        <dbReference type="ARBA" id="ARBA00022882"/>
    </source>
</evidence>
<keyword evidence="5" id="KW-0631">Potassium channel</keyword>
<evidence type="ECO:0000256" key="5">
    <source>
        <dbReference type="ARBA" id="ARBA00022826"/>
    </source>
</evidence>
<dbReference type="Gene3D" id="1.10.287.70">
    <property type="match status" value="1"/>
</dbReference>
<dbReference type="Gene3D" id="1.20.120.350">
    <property type="entry name" value="Voltage-gated potassium channels. Chain C"/>
    <property type="match status" value="1"/>
</dbReference>
<dbReference type="OrthoDB" id="9799090at2"/>
<comment type="subcellular location">
    <subcellularLocation>
        <location evidence="1">Membrane</location>
        <topology evidence="1">Multi-pass membrane protein</topology>
    </subcellularLocation>
</comment>
<dbReference type="InterPro" id="IPR005821">
    <property type="entry name" value="Ion_trans_dom"/>
</dbReference>
<feature type="transmembrane region" description="Helical" evidence="12">
    <location>
        <begin position="192"/>
        <end position="210"/>
    </location>
</feature>
<evidence type="ECO:0000256" key="9">
    <source>
        <dbReference type="ARBA" id="ARBA00023065"/>
    </source>
</evidence>
<keyword evidence="8 12" id="KW-1133">Transmembrane helix</keyword>
<evidence type="ECO:0000256" key="7">
    <source>
        <dbReference type="ARBA" id="ARBA00022958"/>
    </source>
</evidence>
<evidence type="ECO:0000256" key="3">
    <source>
        <dbReference type="ARBA" id="ARBA00022538"/>
    </source>
</evidence>
<dbReference type="PRINTS" id="PR00169">
    <property type="entry name" value="KCHANNEL"/>
</dbReference>
<keyword evidence="15" id="KW-1185">Reference proteome</keyword>
<dbReference type="GO" id="GO:0008076">
    <property type="term" value="C:voltage-gated potassium channel complex"/>
    <property type="evidence" value="ECO:0007669"/>
    <property type="project" value="InterPro"/>
</dbReference>
<keyword evidence="2" id="KW-0813">Transport</keyword>
<dbReference type="InterPro" id="IPR027359">
    <property type="entry name" value="Volt_channel_dom_sf"/>
</dbReference>
<feature type="transmembrane region" description="Helical" evidence="12">
    <location>
        <begin position="78"/>
        <end position="96"/>
    </location>
</feature>
<sequence>MRNTVRELYKGESVRARRFRYGILIFDVVTILFVIATSFSHHGPVVEAVDAVFGVVILAEFSARLWISANKLRFFTRLVNLADIIAIVSFLAPLAGEGLGFLRVLRTLRLLRTYHLSQQLKRDFVFFRRQEDVIIAVLNLGVFIFVMTGLVYATQYTVNPQIGNYADALYFTVTALTTTGFGDITLPGTTGRLISVLVMIFGVTLFLRLVQVLIRPNKVRHECTRCGLVLHDADAVHCKHCGEVVHIVTEGGT</sequence>
<evidence type="ECO:0000256" key="8">
    <source>
        <dbReference type="ARBA" id="ARBA00022989"/>
    </source>
</evidence>
<evidence type="ECO:0000256" key="10">
    <source>
        <dbReference type="ARBA" id="ARBA00023136"/>
    </source>
</evidence>
<evidence type="ECO:0000256" key="12">
    <source>
        <dbReference type="SAM" id="Phobius"/>
    </source>
</evidence>
<evidence type="ECO:0000256" key="4">
    <source>
        <dbReference type="ARBA" id="ARBA00022692"/>
    </source>
</evidence>
<dbReference type="PANTHER" id="PTHR11537:SF254">
    <property type="entry name" value="POTASSIUM VOLTAGE-GATED CHANNEL PROTEIN SHAB"/>
    <property type="match status" value="1"/>
</dbReference>